<evidence type="ECO:0000256" key="2">
    <source>
        <dbReference type="ARBA" id="ARBA00023155"/>
    </source>
</evidence>
<evidence type="ECO:0000313" key="7">
    <source>
        <dbReference type="EMBL" id="NDV39678.1"/>
    </source>
</evidence>
<protein>
    <recommendedName>
        <fullName evidence="6">Homeobox domain-containing protein</fullName>
    </recommendedName>
</protein>
<dbReference type="PANTHER" id="PTHR24324">
    <property type="entry name" value="HOMEOBOX PROTEIN HHEX"/>
    <property type="match status" value="1"/>
</dbReference>
<evidence type="ECO:0000256" key="1">
    <source>
        <dbReference type="ARBA" id="ARBA00023125"/>
    </source>
</evidence>
<keyword evidence="2 4" id="KW-0371">Homeobox</keyword>
<dbReference type="SUPFAM" id="SSF46689">
    <property type="entry name" value="Homeodomain-like"/>
    <property type="match status" value="1"/>
</dbReference>
<comment type="subcellular location">
    <subcellularLocation>
        <location evidence="4 5">Nucleus</location>
    </subcellularLocation>
</comment>
<evidence type="ECO:0000259" key="6">
    <source>
        <dbReference type="PROSITE" id="PS50071"/>
    </source>
</evidence>
<dbReference type="InterPro" id="IPR051000">
    <property type="entry name" value="Homeobox_DNA-bind_prot"/>
</dbReference>
<keyword evidence="1 4" id="KW-0238">DNA-binding</keyword>
<evidence type="ECO:0000256" key="4">
    <source>
        <dbReference type="PROSITE-ProRule" id="PRU00108"/>
    </source>
</evidence>
<dbReference type="AlphaFoldDB" id="A0A6B2LSF2"/>
<evidence type="ECO:0000256" key="5">
    <source>
        <dbReference type="RuleBase" id="RU000682"/>
    </source>
</evidence>
<proteinExistence type="predicted"/>
<accession>A0A6B2LSF2</accession>
<dbReference type="InterPro" id="IPR001356">
    <property type="entry name" value="HD"/>
</dbReference>
<dbReference type="EMBL" id="GIBP01010709">
    <property type="protein sequence ID" value="NDV39678.1"/>
    <property type="molecule type" value="Transcribed_RNA"/>
</dbReference>
<dbReference type="PROSITE" id="PS00027">
    <property type="entry name" value="HOMEOBOX_1"/>
    <property type="match status" value="1"/>
</dbReference>
<dbReference type="GO" id="GO:0005634">
    <property type="term" value="C:nucleus"/>
    <property type="evidence" value="ECO:0007669"/>
    <property type="project" value="UniProtKB-SubCell"/>
</dbReference>
<dbReference type="PANTHER" id="PTHR24324:SF9">
    <property type="entry name" value="HOMEOBOX DOMAIN-CONTAINING PROTEIN"/>
    <property type="match status" value="1"/>
</dbReference>
<dbReference type="Pfam" id="PF00046">
    <property type="entry name" value="Homeodomain"/>
    <property type="match status" value="1"/>
</dbReference>
<evidence type="ECO:0000256" key="3">
    <source>
        <dbReference type="ARBA" id="ARBA00023242"/>
    </source>
</evidence>
<feature type="domain" description="Homeobox" evidence="6">
    <location>
        <begin position="1"/>
        <end position="31"/>
    </location>
</feature>
<dbReference type="Gene3D" id="1.10.10.60">
    <property type="entry name" value="Homeodomain-like"/>
    <property type="match status" value="1"/>
</dbReference>
<dbReference type="GO" id="GO:0000978">
    <property type="term" value="F:RNA polymerase II cis-regulatory region sequence-specific DNA binding"/>
    <property type="evidence" value="ECO:0007669"/>
    <property type="project" value="TreeGrafter"/>
</dbReference>
<dbReference type="GO" id="GO:0000981">
    <property type="term" value="F:DNA-binding transcription factor activity, RNA polymerase II-specific"/>
    <property type="evidence" value="ECO:0007669"/>
    <property type="project" value="InterPro"/>
</dbReference>
<reference evidence="7" key="1">
    <citation type="journal article" date="2020" name="J. Eukaryot. Microbiol.">
        <title>De novo Sequencing, Assembly and Annotation of the Transcriptome for the Free-Living Testate Amoeba Arcella intermedia.</title>
        <authorList>
            <person name="Ribeiro G.M."/>
            <person name="Porfirio-Sousa A.L."/>
            <person name="Maurer-Alcala X.X."/>
            <person name="Katz L.A."/>
            <person name="Lahr D.J.G."/>
        </authorList>
    </citation>
    <scope>NUCLEOTIDE SEQUENCE</scope>
</reference>
<dbReference type="GO" id="GO:0030154">
    <property type="term" value="P:cell differentiation"/>
    <property type="evidence" value="ECO:0007669"/>
    <property type="project" value="TreeGrafter"/>
</dbReference>
<dbReference type="InterPro" id="IPR017970">
    <property type="entry name" value="Homeobox_CS"/>
</dbReference>
<dbReference type="PRINTS" id="PR00031">
    <property type="entry name" value="HTHREPRESSR"/>
</dbReference>
<organism evidence="7">
    <name type="scientific">Arcella intermedia</name>
    <dbReference type="NCBI Taxonomy" id="1963864"/>
    <lineage>
        <taxon>Eukaryota</taxon>
        <taxon>Amoebozoa</taxon>
        <taxon>Tubulinea</taxon>
        <taxon>Elardia</taxon>
        <taxon>Arcellinida</taxon>
        <taxon>Sphaerothecina</taxon>
        <taxon>Arcellidae</taxon>
        <taxon>Arcella</taxon>
    </lineage>
</organism>
<feature type="DNA-binding region" description="Homeobox" evidence="4">
    <location>
        <begin position="3"/>
        <end position="32"/>
    </location>
</feature>
<dbReference type="CDD" id="cd00086">
    <property type="entry name" value="homeodomain"/>
    <property type="match status" value="1"/>
</dbReference>
<dbReference type="InterPro" id="IPR000047">
    <property type="entry name" value="HTH_motif"/>
</dbReference>
<dbReference type="InterPro" id="IPR009057">
    <property type="entry name" value="Homeodomain-like_sf"/>
</dbReference>
<sequence length="92" mass="11141">MLREELAKKLGMTPRRVQVWFQNKRAKERRNNKLYRPHEQFQEYHYFVPAPAKLIAVQSPPPQGHKPTHPYRAFNEDFKRLPPLRYICNDIL</sequence>
<keyword evidence="3 4" id="KW-0539">Nucleus</keyword>
<name>A0A6B2LSF2_9EUKA</name>
<dbReference type="PROSITE" id="PS50071">
    <property type="entry name" value="HOMEOBOX_2"/>
    <property type="match status" value="1"/>
</dbReference>